<feature type="chain" id="PRO_5046589438" description="DUF3761 domain-containing protein" evidence="1">
    <location>
        <begin position="32"/>
        <end position="75"/>
    </location>
</feature>
<sequence length="75" mass="7620">MARTLRSTIAALLSTLILGAGLVATSAPATASTTPAGGDCYTISCSDTGHHGTHNHHGHSHGCLLYGLLCLGWGY</sequence>
<protein>
    <recommendedName>
        <fullName evidence="4">DUF3761 domain-containing protein</fullName>
    </recommendedName>
</protein>
<proteinExistence type="predicted"/>
<evidence type="ECO:0000313" key="2">
    <source>
        <dbReference type="EMBL" id="MDS1271856.1"/>
    </source>
</evidence>
<dbReference type="RefSeq" id="WP_310913412.1">
    <property type="nucleotide sequence ID" value="NZ_JAVLVT010000008.1"/>
</dbReference>
<reference evidence="3" key="1">
    <citation type="submission" date="2023-07" db="EMBL/GenBank/DDBJ databases">
        <title>Novel species in the genus Lipingzhangella isolated from Sambhar Salt Lake.</title>
        <authorList>
            <person name="Jiya N."/>
            <person name="Kajale S."/>
            <person name="Sharma A."/>
        </authorList>
    </citation>
    <scope>NUCLEOTIDE SEQUENCE [LARGE SCALE GENOMIC DNA]</scope>
    <source>
        <strain evidence="3">LS1_29</strain>
    </source>
</reference>
<dbReference type="EMBL" id="JAVLVT010000008">
    <property type="protein sequence ID" value="MDS1271856.1"/>
    <property type="molecule type" value="Genomic_DNA"/>
</dbReference>
<comment type="caution">
    <text evidence="2">The sequence shown here is derived from an EMBL/GenBank/DDBJ whole genome shotgun (WGS) entry which is preliminary data.</text>
</comment>
<name>A0ABU2H973_9ACTN</name>
<dbReference type="Proteomes" id="UP001250214">
    <property type="component" value="Unassembled WGS sequence"/>
</dbReference>
<keyword evidence="3" id="KW-1185">Reference proteome</keyword>
<evidence type="ECO:0000256" key="1">
    <source>
        <dbReference type="SAM" id="SignalP"/>
    </source>
</evidence>
<keyword evidence="1" id="KW-0732">Signal</keyword>
<feature type="signal peptide" evidence="1">
    <location>
        <begin position="1"/>
        <end position="31"/>
    </location>
</feature>
<organism evidence="2 3">
    <name type="scientific">Lipingzhangella rawalii</name>
    <dbReference type="NCBI Taxonomy" id="2055835"/>
    <lineage>
        <taxon>Bacteria</taxon>
        <taxon>Bacillati</taxon>
        <taxon>Actinomycetota</taxon>
        <taxon>Actinomycetes</taxon>
        <taxon>Streptosporangiales</taxon>
        <taxon>Nocardiopsidaceae</taxon>
        <taxon>Lipingzhangella</taxon>
    </lineage>
</organism>
<evidence type="ECO:0008006" key="4">
    <source>
        <dbReference type="Google" id="ProtNLM"/>
    </source>
</evidence>
<accession>A0ABU2H973</accession>
<evidence type="ECO:0000313" key="3">
    <source>
        <dbReference type="Proteomes" id="UP001250214"/>
    </source>
</evidence>
<gene>
    <name evidence="2" type="ORF">RIF23_16300</name>
</gene>